<dbReference type="PANTHER" id="PTHR11803:SF39">
    <property type="entry name" value="2-IMINOBUTANOATE_2-IMINOPROPANOATE DEAMINASE"/>
    <property type="match status" value="1"/>
</dbReference>
<dbReference type="InterPro" id="IPR006175">
    <property type="entry name" value="YjgF/YER057c/UK114"/>
</dbReference>
<dbReference type="GO" id="GO:0019239">
    <property type="term" value="F:deaminase activity"/>
    <property type="evidence" value="ECO:0007669"/>
    <property type="project" value="TreeGrafter"/>
</dbReference>
<keyword evidence="3" id="KW-1185">Reference proteome</keyword>
<dbReference type="Proteomes" id="UP001465755">
    <property type="component" value="Unassembled WGS sequence"/>
</dbReference>
<evidence type="ECO:0000313" key="2">
    <source>
        <dbReference type="EMBL" id="KAK9784814.1"/>
    </source>
</evidence>
<dbReference type="AlphaFoldDB" id="A0AAW1NL69"/>
<evidence type="ECO:0000256" key="1">
    <source>
        <dbReference type="SAM" id="SignalP"/>
    </source>
</evidence>
<proteinExistence type="predicted"/>
<dbReference type="InterPro" id="IPR035959">
    <property type="entry name" value="RutC-like_sf"/>
</dbReference>
<dbReference type="Gene3D" id="3.30.1330.40">
    <property type="entry name" value="RutC-like"/>
    <property type="match status" value="1"/>
</dbReference>
<keyword evidence="1" id="KW-0732">Signal</keyword>
<dbReference type="EMBL" id="JALJOQ010000329">
    <property type="protein sequence ID" value="KAK9784814.1"/>
    <property type="molecule type" value="Genomic_DNA"/>
</dbReference>
<evidence type="ECO:0008006" key="4">
    <source>
        <dbReference type="Google" id="ProtNLM"/>
    </source>
</evidence>
<dbReference type="CDD" id="cd00448">
    <property type="entry name" value="YjgF_YER057c_UK114_family"/>
    <property type="match status" value="1"/>
</dbReference>
<sequence>MPTFALTLALALVVSASGQGLVEGPVAGRYALDPAPNYSEAVVAGNLAFLSGTGGDAETIEEAVMQTMMSLNDTLATLGASVDNAVSARVFLSNISNWAAMNPVYRSFFTGSRPARTAIQAELVGGGLVEIDMIAVLPNGAPGAASA</sequence>
<name>A0AAW1NL69_9CHLO</name>
<reference evidence="2 3" key="1">
    <citation type="journal article" date="2024" name="Nat. Commun.">
        <title>Phylogenomics reveals the evolutionary origins of lichenization in chlorophyte algae.</title>
        <authorList>
            <person name="Puginier C."/>
            <person name="Libourel C."/>
            <person name="Otte J."/>
            <person name="Skaloud P."/>
            <person name="Haon M."/>
            <person name="Grisel S."/>
            <person name="Petersen M."/>
            <person name="Berrin J.G."/>
            <person name="Delaux P.M."/>
            <person name="Dal Grande F."/>
            <person name="Keller J."/>
        </authorList>
    </citation>
    <scope>NUCLEOTIDE SEQUENCE [LARGE SCALE GENOMIC DNA]</scope>
    <source>
        <strain evidence="2 3">SAG 2036</strain>
    </source>
</reference>
<dbReference type="GO" id="GO:0005829">
    <property type="term" value="C:cytosol"/>
    <property type="evidence" value="ECO:0007669"/>
    <property type="project" value="TreeGrafter"/>
</dbReference>
<protein>
    <recommendedName>
        <fullName evidence="4">RidA family protein</fullName>
    </recommendedName>
</protein>
<feature type="chain" id="PRO_5043699375" description="RidA family protein" evidence="1">
    <location>
        <begin position="19"/>
        <end position="147"/>
    </location>
</feature>
<comment type="caution">
    <text evidence="2">The sequence shown here is derived from an EMBL/GenBank/DDBJ whole genome shotgun (WGS) entry which is preliminary data.</text>
</comment>
<dbReference type="PANTHER" id="PTHR11803">
    <property type="entry name" value="2-IMINOBUTANOATE/2-IMINOPROPANOATE DEAMINASE RIDA"/>
    <property type="match status" value="1"/>
</dbReference>
<evidence type="ECO:0000313" key="3">
    <source>
        <dbReference type="Proteomes" id="UP001465755"/>
    </source>
</evidence>
<organism evidence="2 3">
    <name type="scientific">Symbiochloris irregularis</name>
    <dbReference type="NCBI Taxonomy" id="706552"/>
    <lineage>
        <taxon>Eukaryota</taxon>
        <taxon>Viridiplantae</taxon>
        <taxon>Chlorophyta</taxon>
        <taxon>core chlorophytes</taxon>
        <taxon>Trebouxiophyceae</taxon>
        <taxon>Trebouxiales</taxon>
        <taxon>Trebouxiaceae</taxon>
        <taxon>Symbiochloris</taxon>
    </lineage>
</organism>
<dbReference type="Pfam" id="PF01042">
    <property type="entry name" value="Ribonuc_L-PSP"/>
    <property type="match status" value="1"/>
</dbReference>
<accession>A0AAW1NL69</accession>
<gene>
    <name evidence="2" type="ORF">WJX73_000039</name>
</gene>
<dbReference type="SUPFAM" id="SSF55298">
    <property type="entry name" value="YjgF-like"/>
    <property type="match status" value="1"/>
</dbReference>
<feature type="signal peptide" evidence="1">
    <location>
        <begin position="1"/>
        <end position="18"/>
    </location>
</feature>